<dbReference type="Pfam" id="PF00583">
    <property type="entry name" value="Acetyltransf_1"/>
    <property type="match status" value="1"/>
</dbReference>
<dbReference type="PANTHER" id="PTHR43072">
    <property type="entry name" value="N-ACETYLTRANSFERASE"/>
    <property type="match status" value="1"/>
</dbReference>
<dbReference type="PROSITE" id="PS51186">
    <property type="entry name" value="GNAT"/>
    <property type="match status" value="1"/>
</dbReference>
<keyword evidence="1 4" id="KW-0808">Transferase</keyword>
<dbReference type="AlphaFoldDB" id="A0A1G9N799"/>
<dbReference type="GO" id="GO:0016747">
    <property type="term" value="F:acyltransferase activity, transferring groups other than amino-acyl groups"/>
    <property type="evidence" value="ECO:0007669"/>
    <property type="project" value="InterPro"/>
</dbReference>
<evidence type="ECO:0000313" key="5">
    <source>
        <dbReference type="Proteomes" id="UP000182347"/>
    </source>
</evidence>
<dbReference type="CDD" id="cd04301">
    <property type="entry name" value="NAT_SF"/>
    <property type="match status" value="1"/>
</dbReference>
<dbReference type="STRING" id="482461.SAMN05216244_0859"/>
<dbReference type="EMBL" id="FNHF01000001">
    <property type="protein sequence ID" value="SDL81725.1"/>
    <property type="molecule type" value="Genomic_DNA"/>
</dbReference>
<feature type="domain" description="N-acetyltransferase" evidence="3">
    <location>
        <begin position="1"/>
        <end position="161"/>
    </location>
</feature>
<sequence>MIIRKANKEDISSLLTIYNHAIEHTTATFDMEKQTIEQRIQWFSKYGGRYPLLVAEHDGRVAGYSCLSAYRDKPAYQWTCELSVYVDPANQGKGFGKALMGAILREAKILGYHAVISGITAGNDASIKLHEQFHFSFIGSFKEVGYKFESWQDVWFYQLIL</sequence>
<evidence type="ECO:0000256" key="2">
    <source>
        <dbReference type="ARBA" id="ARBA00023315"/>
    </source>
</evidence>
<protein>
    <submittedName>
        <fullName evidence="4">Phosphinothricin acetyltransferase</fullName>
    </submittedName>
</protein>
<evidence type="ECO:0000313" key="4">
    <source>
        <dbReference type="EMBL" id="SDL81725.1"/>
    </source>
</evidence>
<evidence type="ECO:0000256" key="1">
    <source>
        <dbReference type="ARBA" id="ARBA00022679"/>
    </source>
</evidence>
<dbReference type="InterPro" id="IPR016181">
    <property type="entry name" value="Acyl_CoA_acyltransferase"/>
</dbReference>
<keyword evidence="2" id="KW-0012">Acyltransferase</keyword>
<keyword evidence="5" id="KW-1185">Reference proteome</keyword>
<dbReference type="RefSeq" id="WP_074597602.1">
    <property type="nucleotide sequence ID" value="NZ_FNHF01000001.1"/>
</dbReference>
<dbReference type="OrthoDB" id="9798006at2"/>
<proteinExistence type="predicted"/>
<dbReference type="PANTHER" id="PTHR43072:SF23">
    <property type="entry name" value="UPF0039 PROTEIN C11D3.02C"/>
    <property type="match status" value="1"/>
</dbReference>
<gene>
    <name evidence="4" type="ORF">SAMN05216244_0859</name>
</gene>
<dbReference type="Proteomes" id="UP000182347">
    <property type="component" value="Unassembled WGS sequence"/>
</dbReference>
<accession>A0A1G9N799</accession>
<dbReference type="InterPro" id="IPR000182">
    <property type="entry name" value="GNAT_dom"/>
</dbReference>
<dbReference type="Gene3D" id="3.40.630.30">
    <property type="match status" value="1"/>
</dbReference>
<evidence type="ECO:0000259" key="3">
    <source>
        <dbReference type="PROSITE" id="PS51186"/>
    </source>
</evidence>
<reference evidence="5" key="1">
    <citation type="submission" date="2016-10" db="EMBL/GenBank/DDBJ databases">
        <authorList>
            <person name="Varghese N."/>
            <person name="Submissions S."/>
        </authorList>
    </citation>
    <scope>NUCLEOTIDE SEQUENCE [LARGE SCALE GENOMIC DNA]</scope>
    <source>
        <strain evidence="5">CGMCC 1.6199</strain>
    </source>
</reference>
<organism evidence="4 5">
    <name type="scientific">Sediminibacillus halophilus</name>
    <dbReference type="NCBI Taxonomy" id="482461"/>
    <lineage>
        <taxon>Bacteria</taxon>
        <taxon>Bacillati</taxon>
        <taxon>Bacillota</taxon>
        <taxon>Bacilli</taxon>
        <taxon>Bacillales</taxon>
        <taxon>Bacillaceae</taxon>
        <taxon>Sediminibacillus</taxon>
    </lineage>
</organism>
<dbReference type="SUPFAM" id="SSF55729">
    <property type="entry name" value="Acyl-CoA N-acyltransferases (Nat)"/>
    <property type="match status" value="1"/>
</dbReference>
<name>A0A1G9N799_9BACI</name>